<accession>A0A3E1RH23</accession>
<dbReference type="PRINTS" id="PR00034">
    <property type="entry name" value="HTHCRP"/>
</dbReference>
<evidence type="ECO:0000256" key="2">
    <source>
        <dbReference type="ARBA" id="ARBA00023125"/>
    </source>
</evidence>
<evidence type="ECO:0000259" key="4">
    <source>
        <dbReference type="PROSITE" id="PS50042"/>
    </source>
</evidence>
<evidence type="ECO:0000313" key="6">
    <source>
        <dbReference type="EMBL" id="RFO98543.1"/>
    </source>
</evidence>
<dbReference type="PROSITE" id="PS50042">
    <property type="entry name" value="CNMP_BINDING_3"/>
    <property type="match status" value="1"/>
</dbReference>
<dbReference type="GO" id="GO:0005829">
    <property type="term" value="C:cytosol"/>
    <property type="evidence" value="ECO:0007669"/>
    <property type="project" value="TreeGrafter"/>
</dbReference>
<dbReference type="CDD" id="cd00092">
    <property type="entry name" value="HTH_CRP"/>
    <property type="match status" value="1"/>
</dbReference>
<dbReference type="AlphaFoldDB" id="A0A3E1RH23"/>
<dbReference type="InterPro" id="IPR036388">
    <property type="entry name" value="WH-like_DNA-bd_sf"/>
</dbReference>
<dbReference type="Gene3D" id="2.60.120.10">
    <property type="entry name" value="Jelly Rolls"/>
    <property type="match status" value="1"/>
</dbReference>
<evidence type="ECO:0008006" key="8">
    <source>
        <dbReference type="Google" id="ProtNLM"/>
    </source>
</evidence>
<dbReference type="Gene3D" id="1.10.10.10">
    <property type="entry name" value="Winged helix-like DNA-binding domain superfamily/Winged helix DNA-binding domain"/>
    <property type="match status" value="1"/>
</dbReference>
<dbReference type="SUPFAM" id="SSF46785">
    <property type="entry name" value="Winged helix' DNA-binding domain"/>
    <property type="match status" value="1"/>
</dbReference>
<dbReference type="EMBL" id="QFZK01000001">
    <property type="protein sequence ID" value="RFO98543.1"/>
    <property type="molecule type" value="Genomic_DNA"/>
</dbReference>
<dbReference type="InterPro" id="IPR050397">
    <property type="entry name" value="Env_Response_Regulators"/>
</dbReference>
<dbReference type="GO" id="GO:0003700">
    <property type="term" value="F:DNA-binding transcription factor activity"/>
    <property type="evidence" value="ECO:0007669"/>
    <property type="project" value="TreeGrafter"/>
</dbReference>
<protein>
    <recommendedName>
        <fullName evidence="8">Crp/Fnr family transcriptional regulator</fullName>
    </recommendedName>
</protein>
<organism evidence="6 7">
    <name type="scientific">Rhodoferax lacus</name>
    <dbReference type="NCBI Taxonomy" id="2184758"/>
    <lineage>
        <taxon>Bacteria</taxon>
        <taxon>Pseudomonadati</taxon>
        <taxon>Pseudomonadota</taxon>
        <taxon>Betaproteobacteria</taxon>
        <taxon>Burkholderiales</taxon>
        <taxon>Comamonadaceae</taxon>
        <taxon>Rhodoferax</taxon>
    </lineage>
</organism>
<evidence type="ECO:0000259" key="5">
    <source>
        <dbReference type="PROSITE" id="PS51063"/>
    </source>
</evidence>
<dbReference type="InterPro" id="IPR012318">
    <property type="entry name" value="HTH_CRP"/>
</dbReference>
<dbReference type="PROSITE" id="PS51063">
    <property type="entry name" value="HTH_CRP_2"/>
    <property type="match status" value="1"/>
</dbReference>
<evidence type="ECO:0000313" key="7">
    <source>
        <dbReference type="Proteomes" id="UP000260665"/>
    </source>
</evidence>
<dbReference type="SUPFAM" id="SSF51206">
    <property type="entry name" value="cAMP-binding domain-like"/>
    <property type="match status" value="1"/>
</dbReference>
<keyword evidence="7" id="KW-1185">Reference proteome</keyword>
<evidence type="ECO:0000256" key="3">
    <source>
        <dbReference type="ARBA" id="ARBA00023163"/>
    </source>
</evidence>
<dbReference type="InterPro" id="IPR036390">
    <property type="entry name" value="WH_DNA-bd_sf"/>
</dbReference>
<dbReference type="Pfam" id="PF00027">
    <property type="entry name" value="cNMP_binding"/>
    <property type="match status" value="1"/>
</dbReference>
<dbReference type="InterPro" id="IPR000595">
    <property type="entry name" value="cNMP-bd_dom"/>
</dbReference>
<dbReference type="Proteomes" id="UP000260665">
    <property type="component" value="Unassembled WGS sequence"/>
</dbReference>
<reference evidence="6 7" key="1">
    <citation type="submission" date="2018-05" db="EMBL/GenBank/DDBJ databases">
        <title>Rhodoferax soyangensis sp.nov., isolated from an oligotrophic freshwater lake.</title>
        <authorList>
            <person name="Park M."/>
        </authorList>
    </citation>
    <scope>NUCLEOTIDE SEQUENCE [LARGE SCALE GENOMIC DNA]</scope>
    <source>
        <strain evidence="6 7">IMCC26218</strain>
    </source>
</reference>
<keyword evidence="3" id="KW-0804">Transcription</keyword>
<dbReference type="GO" id="GO:0003677">
    <property type="term" value="F:DNA binding"/>
    <property type="evidence" value="ECO:0007669"/>
    <property type="project" value="UniProtKB-KW"/>
</dbReference>
<feature type="domain" description="Cyclic nucleotide-binding" evidence="4">
    <location>
        <begin position="137"/>
        <end position="212"/>
    </location>
</feature>
<sequence>MCRPWCAWLFATNWWSPTCLEMGVHDRTGVDRGRHKVSRTPYRRRAAPHLKFRQCIERCARRAPGAIGGTSVQVQTNNTAGLAPGASVFSPALQPVRYQRHVCESSSLSEVMALLRFDGAPSAAAHNHVFRHQRVRSGQSVFAMGQSFNGLYVVRSGALKSVVMHDDGNDNVISFHMKGDLLGSDGVYKKHYGSEAVALTDCEVIRLPGEDFFSPSRRCDDMEHMLYWAISREITREQMSYTVSHAPRSEVRVARFLLQQSESFAAMGCSPRRFSLTMTRRDIGNYLSVTLETVSRALSLLNHLGIIEISNRDVTLIDTEALRMYEG</sequence>
<dbReference type="PANTHER" id="PTHR24567:SF75">
    <property type="entry name" value="FUMARATE AND NITRATE REDUCTION REGULATORY PROTEIN"/>
    <property type="match status" value="1"/>
</dbReference>
<dbReference type="Pfam" id="PF13545">
    <property type="entry name" value="HTH_Crp_2"/>
    <property type="match status" value="1"/>
</dbReference>
<dbReference type="FunFam" id="1.10.10.10:FF:000028">
    <property type="entry name" value="Fumarate/nitrate reduction transcriptional regulator Fnr"/>
    <property type="match status" value="1"/>
</dbReference>
<keyword evidence="1" id="KW-0805">Transcription regulation</keyword>
<dbReference type="InterPro" id="IPR018490">
    <property type="entry name" value="cNMP-bd_dom_sf"/>
</dbReference>
<name>A0A3E1RH23_9BURK</name>
<comment type="caution">
    <text evidence="6">The sequence shown here is derived from an EMBL/GenBank/DDBJ whole genome shotgun (WGS) entry which is preliminary data.</text>
</comment>
<dbReference type="CDD" id="cd00038">
    <property type="entry name" value="CAP_ED"/>
    <property type="match status" value="1"/>
</dbReference>
<feature type="domain" description="HTH crp-type" evidence="5">
    <location>
        <begin position="247"/>
        <end position="320"/>
    </location>
</feature>
<keyword evidence="2" id="KW-0238">DNA-binding</keyword>
<dbReference type="SMART" id="SM00419">
    <property type="entry name" value="HTH_CRP"/>
    <property type="match status" value="1"/>
</dbReference>
<evidence type="ECO:0000256" key="1">
    <source>
        <dbReference type="ARBA" id="ARBA00023015"/>
    </source>
</evidence>
<dbReference type="PANTHER" id="PTHR24567">
    <property type="entry name" value="CRP FAMILY TRANSCRIPTIONAL REGULATORY PROTEIN"/>
    <property type="match status" value="1"/>
</dbReference>
<dbReference type="InterPro" id="IPR014710">
    <property type="entry name" value="RmlC-like_jellyroll"/>
</dbReference>
<dbReference type="SMART" id="SM00100">
    <property type="entry name" value="cNMP"/>
    <property type="match status" value="1"/>
</dbReference>
<proteinExistence type="predicted"/>
<gene>
    <name evidence="6" type="ORF">DIC66_01245</name>
</gene>